<dbReference type="PANTHER" id="PTHR12526">
    <property type="entry name" value="GLYCOSYLTRANSFERASE"/>
    <property type="match status" value="1"/>
</dbReference>
<dbReference type="CDD" id="cd03801">
    <property type="entry name" value="GT4_PimA-like"/>
    <property type="match status" value="1"/>
</dbReference>
<dbReference type="GO" id="GO:0016757">
    <property type="term" value="F:glycosyltransferase activity"/>
    <property type="evidence" value="ECO:0007669"/>
    <property type="project" value="UniProtKB-KW"/>
</dbReference>
<dbReference type="EC" id="2.4.-.-" evidence="2"/>
<name>A0A2K4ZET1_9FIRM</name>
<dbReference type="AlphaFoldDB" id="A0A2K4ZET1"/>
<gene>
    <name evidence="2" type="primary">epsD_2</name>
    <name evidence="2" type="ORF">AMURIS_01681</name>
</gene>
<keyword evidence="2" id="KW-0808">Transferase</keyword>
<dbReference type="OrthoDB" id="1998046at2"/>
<keyword evidence="2" id="KW-0328">Glycosyltransferase</keyword>
<dbReference type="Proteomes" id="UP000236311">
    <property type="component" value="Unassembled WGS sequence"/>
</dbReference>
<dbReference type="Gene3D" id="3.40.50.2000">
    <property type="entry name" value="Glycogen Phosphorylase B"/>
    <property type="match status" value="2"/>
</dbReference>
<dbReference type="Pfam" id="PF00534">
    <property type="entry name" value="Glycos_transf_1"/>
    <property type="match status" value="1"/>
</dbReference>
<dbReference type="EMBL" id="OFSM01000007">
    <property type="protein sequence ID" value="SOY28966.1"/>
    <property type="molecule type" value="Genomic_DNA"/>
</dbReference>
<accession>A0A2K4ZET1</accession>
<reference evidence="2 3" key="1">
    <citation type="submission" date="2018-01" db="EMBL/GenBank/DDBJ databases">
        <authorList>
            <person name="Gaut B.S."/>
            <person name="Morton B.R."/>
            <person name="Clegg M.T."/>
            <person name="Duvall M.R."/>
        </authorList>
    </citation>
    <scope>NUCLEOTIDE SEQUENCE [LARGE SCALE GENOMIC DNA]</scope>
    <source>
        <strain evidence="2">GP69</strain>
    </source>
</reference>
<proteinExistence type="predicted"/>
<dbReference type="PANTHER" id="PTHR12526:SF630">
    <property type="entry name" value="GLYCOSYLTRANSFERASE"/>
    <property type="match status" value="1"/>
</dbReference>
<evidence type="ECO:0000313" key="2">
    <source>
        <dbReference type="EMBL" id="SOY28966.1"/>
    </source>
</evidence>
<sequence>MKKKNIAYFLSEKKSCLGGADQTLFMQALLMRSFHNVTVVLPCGLNGESNSKFIQKCKSHKMRYKIMPYCTAYNLYAINLVGCGGNASEVECFVLEEKIDILHSVQINPAVEYVSRKLGIPHVMNIYSLEEWDWLVPCQNIFPQYISCDSDFFLQKWKKYLGCKGKCVRVFGDMKVCRKPVRERKSIVIGTAGIVCRYKNQLEVIKAVEHEIDKGADLQLMVAGENNSPYGEECRNYIVEHGLQDRIHMLGFLDDMTSFLGKIDVLVCGSRRESFPASIVEAMSLNIPIISTPVAGVPEILKDGVNAYLAEDFAASALGEAIRRFYHDYENAKLWDILDKEKRTYEKFFSGESVKAQLEDLYADAADSFEIKGDLDDWNVLEEQVTQMAENVTEAGLDQEEQENIFSRLLYLRQIRKCIIAKKCYIWGAGKWGRITKKLIQYFLAEIQIIAFVDNNREGIVEGIPVIRKEEMDIRRDTAVFLGFVQGHEEAVNYLYGRGMEVLKNIFIMA</sequence>
<protein>
    <submittedName>
        <fullName evidence="2">Glycosyltransferase EpsD</fullName>
        <ecNumber evidence="2">2.4.-.-</ecNumber>
    </submittedName>
</protein>
<feature type="domain" description="Glycosyl transferase family 1" evidence="1">
    <location>
        <begin position="183"/>
        <end position="333"/>
    </location>
</feature>
<keyword evidence="3" id="KW-1185">Reference proteome</keyword>
<organism evidence="2 3">
    <name type="scientific">Acetatifactor muris</name>
    <dbReference type="NCBI Taxonomy" id="879566"/>
    <lineage>
        <taxon>Bacteria</taxon>
        <taxon>Bacillati</taxon>
        <taxon>Bacillota</taxon>
        <taxon>Clostridia</taxon>
        <taxon>Lachnospirales</taxon>
        <taxon>Lachnospiraceae</taxon>
        <taxon>Acetatifactor</taxon>
    </lineage>
</organism>
<dbReference type="Gene3D" id="3.40.50.720">
    <property type="entry name" value="NAD(P)-binding Rossmann-like Domain"/>
    <property type="match status" value="1"/>
</dbReference>
<evidence type="ECO:0000259" key="1">
    <source>
        <dbReference type="Pfam" id="PF00534"/>
    </source>
</evidence>
<evidence type="ECO:0000313" key="3">
    <source>
        <dbReference type="Proteomes" id="UP000236311"/>
    </source>
</evidence>
<dbReference type="SUPFAM" id="SSF53756">
    <property type="entry name" value="UDP-Glycosyltransferase/glycogen phosphorylase"/>
    <property type="match status" value="1"/>
</dbReference>
<dbReference type="InterPro" id="IPR001296">
    <property type="entry name" value="Glyco_trans_1"/>
</dbReference>